<proteinExistence type="predicted"/>
<reference evidence="2 3" key="1">
    <citation type="submission" date="2016-09" db="EMBL/GenBank/DDBJ databases">
        <title>Extensive genetic diversity and differential bi-allelic expression allows diatom success in the polar Southern Ocean.</title>
        <authorList>
            <consortium name="DOE Joint Genome Institute"/>
            <person name="Mock T."/>
            <person name="Otillar R.P."/>
            <person name="Strauss J."/>
            <person name="Dupont C."/>
            <person name="Frickenhaus S."/>
            <person name="Maumus F."/>
            <person name="Mcmullan M."/>
            <person name="Sanges R."/>
            <person name="Schmutz J."/>
            <person name="Toseland A."/>
            <person name="Valas R."/>
            <person name="Veluchamy A."/>
            <person name="Ward B.J."/>
            <person name="Allen A."/>
            <person name="Barry K."/>
            <person name="Falciatore A."/>
            <person name="Ferrante M."/>
            <person name="Fortunato A.E."/>
            <person name="Gloeckner G."/>
            <person name="Gruber A."/>
            <person name="Hipkin R."/>
            <person name="Janech M."/>
            <person name="Kroth P."/>
            <person name="Leese F."/>
            <person name="Lindquist E."/>
            <person name="Lyon B.R."/>
            <person name="Martin J."/>
            <person name="Mayer C."/>
            <person name="Parker M."/>
            <person name="Quesneville H."/>
            <person name="Raymond J."/>
            <person name="Uhlig C."/>
            <person name="Valentin K.U."/>
            <person name="Worden A.Z."/>
            <person name="Armbrust E.V."/>
            <person name="Bowler C."/>
            <person name="Green B."/>
            <person name="Moulton V."/>
            <person name="Van Oosterhout C."/>
            <person name="Grigoriev I."/>
        </authorList>
    </citation>
    <scope>NUCLEOTIDE SEQUENCE [LARGE SCALE GENOMIC DNA]</scope>
    <source>
        <strain evidence="2 3">CCMP1102</strain>
    </source>
</reference>
<dbReference type="AlphaFoldDB" id="A0A1E7F8L2"/>
<dbReference type="KEGG" id="fcy:FRACYDRAFT_240895"/>
<accession>A0A1E7F8L2</accession>
<sequence length="130" mass="14084">MGEFGGDQWIMHDAKYCAILLKGGDRELWWNKSRASTTREASGGNPHGNPIGRTKTTTTTASAKPKPKKSPSTIPISCTRTTAAGESRIQRDARKGNINPSTIHNGNYGGLEPRKKDEYLGAQITAEEGQ</sequence>
<feature type="region of interest" description="Disordered" evidence="1">
    <location>
        <begin position="34"/>
        <end position="116"/>
    </location>
</feature>
<organism evidence="2 3">
    <name type="scientific">Fragilariopsis cylindrus CCMP1102</name>
    <dbReference type="NCBI Taxonomy" id="635003"/>
    <lineage>
        <taxon>Eukaryota</taxon>
        <taxon>Sar</taxon>
        <taxon>Stramenopiles</taxon>
        <taxon>Ochrophyta</taxon>
        <taxon>Bacillariophyta</taxon>
        <taxon>Bacillariophyceae</taxon>
        <taxon>Bacillariophycidae</taxon>
        <taxon>Bacillariales</taxon>
        <taxon>Bacillariaceae</taxon>
        <taxon>Fragilariopsis</taxon>
    </lineage>
</organism>
<gene>
    <name evidence="2" type="ORF">FRACYDRAFT_240895</name>
</gene>
<dbReference type="Proteomes" id="UP000095751">
    <property type="component" value="Unassembled WGS sequence"/>
</dbReference>
<protein>
    <submittedName>
        <fullName evidence="2">Uncharacterized protein</fullName>
    </submittedName>
</protein>
<evidence type="ECO:0000313" key="2">
    <source>
        <dbReference type="EMBL" id="OEU14355.1"/>
    </source>
</evidence>
<dbReference type="InParanoid" id="A0A1E7F8L2"/>
<evidence type="ECO:0000256" key="1">
    <source>
        <dbReference type="SAM" id="MobiDB-lite"/>
    </source>
</evidence>
<feature type="compositionally biased region" description="Low complexity" evidence="1">
    <location>
        <begin position="54"/>
        <end position="77"/>
    </location>
</feature>
<keyword evidence="3" id="KW-1185">Reference proteome</keyword>
<dbReference type="EMBL" id="KV784360">
    <property type="protein sequence ID" value="OEU14355.1"/>
    <property type="molecule type" value="Genomic_DNA"/>
</dbReference>
<name>A0A1E7F8L2_9STRA</name>
<evidence type="ECO:0000313" key="3">
    <source>
        <dbReference type="Proteomes" id="UP000095751"/>
    </source>
</evidence>